<reference evidence="2" key="2">
    <citation type="submission" date="2015-01" db="EMBL/GenBank/DDBJ databases">
        <title>Evolutionary Origins and Diversification of the Mycorrhizal Mutualists.</title>
        <authorList>
            <consortium name="DOE Joint Genome Institute"/>
            <consortium name="Mycorrhizal Genomics Consortium"/>
            <person name="Kohler A."/>
            <person name="Kuo A."/>
            <person name="Nagy L.G."/>
            <person name="Floudas D."/>
            <person name="Copeland A."/>
            <person name="Barry K.W."/>
            <person name="Cichocki N."/>
            <person name="Veneault-Fourrey C."/>
            <person name="LaButti K."/>
            <person name="Lindquist E.A."/>
            <person name="Lipzen A."/>
            <person name="Lundell T."/>
            <person name="Morin E."/>
            <person name="Murat C."/>
            <person name="Riley R."/>
            <person name="Ohm R."/>
            <person name="Sun H."/>
            <person name="Tunlid A."/>
            <person name="Henrissat B."/>
            <person name="Grigoriev I.V."/>
            <person name="Hibbett D.S."/>
            <person name="Martin F."/>
        </authorList>
    </citation>
    <scope>NUCLEOTIDE SEQUENCE [LARGE SCALE GENOMIC DNA]</scope>
    <source>
        <strain evidence="2">h7</strain>
    </source>
</reference>
<keyword evidence="2" id="KW-1185">Reference proteome</keyword>
<protein>
    <recommendedName>
        <fullName evidence="3">BAH domain-containing protein</fullName>
    </recommendedName>
</protein>
<dbReference type="HOGENOM" id="CLU_2454988_0_0_1"/>
<reference evidence="1 2" key="1">
    <citation type="submission" date="2014-04" db="EMBL/GenBank/DDBJ databases">
        <authorList>
            <consortium name="DOE Joint Genome Institute"/>
            <person name="Kuo A."/>
            <person name="Gay G."/>
            <person name="Dore J."/>
            <person name="Kohler A."/>
            <person name="Nagy L.G."/>
            <person name="Floudas D."/>
            <person name="Copeland A."/>
            <person name="Barry K.W."/>
            <person name="Cichocki N."/>
            <person name="Veneault-Fourrey C."/>
            <person name="LaButti K."/>
            <person name="Lindquist E.A."/>
            <person name="Lipzen A."/>
            <person name="Lundell T."/>
            <person name="Morin E."/>
            <person name="Murat C."/>
            <person name="Sun H."/>
            <person name="Tunlid A."/>
            <person name="Henrissat B."/>
            <person name="Grigoriev I.V."/>
            <person name="Hibbett D.S."/>
            <person name="Martin F."/>
            <person name="Nordberg H.P."/>
            <person name="Cantor M.N."/>
            <person name="Hua S.X."/>
        </authorList>
    </citation>
    <scope>NUCLEOTIDE SEQUENCE [LARGE SCALE GENOMIC DNA]</scope>
    <source>
        <strain evidence="2">h7</strain>
    </source>
</reference>
<dbReference type="EMBL" id="KN831798">
    <property type="protein sequence ID" value="KIM37244.1"/>
    <property type="molecule type" value="Genomic_DNA"/>
</dbReference>
<dbReference type="AlphaFoldDB" id="A0A0C3BYX7"/>
<evidence type="ECO:0008006" key="3">
    <source>
        <dbReference type="Google" id="ProtNLM"/>
    </source>
</evidence>
<evidence type="ECO:0000313" key="1">
    <source>
        <dbReference type="EMBL" id="KIM37244.1"/>
    </source>
</evidence>
<gene>
    <name evidence="1" type="ORF">M413DRAFT_30979</name>
</gene>
<evidence type="ECO:0000313" key="2">
    <source>
        <dbReference type="Proteomes" id="UP000053424"/>
    </source>
</evidence>
<accession>A0A0C3BYX7</accession>
<sequence>MPRENRRLPEPNQGALQKMVREDAMEVGGKIVTPGDVIVVRQEGRRRDEEYWKMTVDSLRRDDENKVTWVVGEWFYTAADAAKEFPMSK</sequence>
<proteinExistence type="predicted"/>
<dbReference type="InterPro" id="IPR043151">
    <property type="entry name" value="BAH_sf"/>
</dbReference>
<dbReference type="Proteomes" id="UP000053424">
    <property type="component" value="Unassembled WGS sequence"/>
</dbReference>
<organism evidence="1 2">
    <name type="scientific">Hebeloma cylindrosporum</name>
    <dbReference type="NCBI Taxonomy" id="76867"/>
    <lineage>
        <taxon>Eukaryota</taxon>
        <taxon>Fungi</taxon>
        <taxon>Dikarya</taxon>
        <taxon>Basidiomycota</taxon>
        <taxon>Agaricomycotina</taxon>
        <taxon>Agaricomycetes</taxon>
        <taxon>Agaricomycetidae</taxon>
        <taxon>Agaricales</taxon>
        <taxon>Agaricineae</taxon>
        <taxon>Hymenogastraceae</taxon>
        <taxon>Hebeloma</taxon>
    </lineage>
</organism>
<name>A0A0C3BYX7_HEBCY</name>
<dbReference type="Gene3D" id="2.30.30.490">
    <property type="match status" value="1"/>
</dbReference>